<feature type="transmembrane region" description="Helical" evidence="8">
    <location>
        <begin position="161"/>
        <end position="177"/>
    </location>
</feature>
<feature type="transmembrane region" description="Helical" evidence="8">
    <location>
        <begin position="304"/>
        <end position="323"/>
    </location>
</feature>
<feature type="transmembrane region" description="Helical" evidence="8">
    <location>
        <begin position="56"/>
        <end position="74"/>
    </location>
</feature>
<feature type="transmembrane region" description="Helical" evidence="8">
    <location>
        <begin position="370"/>
        <end position="390"/>
    </location>
</feature>
<feature type="transmembrane region" description="Helical" evidence="8">
    <location>
        <begin position="397"/>
        <end position="413"/>
    </location>
</feature>
<feature type="transmembrane region" description="Helical" evidence="8">
    <location>
        <begin position="419"/>
        <end position="438"/>
    </location>
</feature>
<feature type="transmembrane region" description="Helical" evidence="8">
    <location>
        <begin position="29"/>
        <end position="49"/>
    </location>
</feature>
<feature type="transmembrane region" description="Helical" evidence="8">
    <location>
        <begin position="281"/>
        <end position="298"/>
    </location>
</feature>
<dbReference type="Pfam" id="PF00939">
    <property type="entry name" value="Na_sulph_symp"/>
    <property type="match status" value="1"/>
</dbReference>
<evidence type="ECO:0000313" key="10">
    <source>
        <dbReference type="Proteomes" id="UP000004018"/>
    </source>
</evidence>
<feature type="transmembrane region" description="Helical" evidence="8">
    <location>
        <begin position="7"/>
        <end position="23"/>
    </location>
</feature>
<protein>
    <recommendedName>
        <fullName evidence="3">Sodium-dependent dicarboxylate transporter SdcS</fullName>
    </recommendedName>
    <alternativeName>
        <fullName evidence="7">Na(+)/dicarboxylate symporter</fullName>
    </alternativeName>
</protein>
<sequence>MLSKKKIFIIVAALALMVGIFFLPDVPGLTGAGKAALSVLVFAVIMWVTQAVSYPVSAVAIIAFLTLFLGFSPAQGVSGPLLGTGRAIPLALSGFINGGWVLVAAGLFMAAGIIHCGLERRIAYQVLRVFGTKVRNIFAGIIALMALLCFVIPSMTARSATITPIAVGLVEALGLDLKSKFGSMLLVTVAITSSVSGMLLLTSGAPNPVALSFIGSQLNHEISWLDWFIYAAPYAVSLLIIFYFLVTRLNTFEFDEAPGGREFIEKKLVELGPMTKKEKKIAIIFGVTILFWMTQGIHHIDANTVSILSVLAMLFPGVGIGSWKDLCKRVDAGTILLFGAGISLGNVLLHTEAALWLAEVSLGNLHLEHLPPLLMMVPIMAALLIIRFAFASTTSSAAALVPTVIGFLLSLHNGALPMWGMAFIATMTVYFSFILPVHSPQAMIPYATQAFEVKDMIKMGIPFTIISLVVLLVFVFTYWHWLGLI</sequence>
<evidence type="ECO:0000256" key="7">
    <source>
        <dbReference type="ARBA" id="ARBA00031174"/>
    </source>
</evidence>
<evidence type="ECO:0000313" key="9">
    <source>
        <dbReference type="EMBL" id="EGL42334.1"/>
    </source>
</evidence>
<evidence type="ECO:0000256" key="5">
    <source>
        <dbReference type="ARBA" id="ARBA00022989"/>
    </source>
</evidence>
<feature type="transmembrane region" description="Helical" evidence="8">
    <location>
        <begin position="94"/>
        <end position="116"/>
    </location>
</feature>
<dbReference type="RefSeq" id="WP_007390341.1">
    <property type="nucleotide sequence ID" value="NZ_AFIJ01000004.1"/>
</dbReference>
<keyword evidence="10" id="KW-1185">Reference proteome</keyword>
<keyword evidence="5 8" id="KW-1133">Transmembrane helix</keyword>
<evidence type="ECO:0000256" key="4">
    <source>
        <dbReference type="ARBA" id="ARBA00022692"/>
    </source>
</evidence>
<organism evidence="9 10">
    <name type="scientific">Megasphaera lornae</name>
    <dbReference type="NCBI Taxonomy" id="1000568"/>
    <lineage>
        <taxon>Bacteria</taxon>
        <taxon>Bacillati</taxon>
        <taxon>Bacillota</taxon>
        <taxon>Negativicutes</taxon>
        <taxon>Veillonellales</taxon>
        <taxon>Veillonellaceae</taxon>
        <taxon>Megasphaera</taxon>
    </lineage>
</organism>
<dbReference type="NCBIfam" id="TIGR00785">
    <property type="entry name" value="dass"/>
    <property type="match status" value="1"/>
</dbReference>
<dbReference type="InterPro" id="IPR001898">
    <property type="entry name" value="SLC13A/DASS"/>
</dbReference>
<reference evidence="9 10" key="1">
    <citation type="submission" date="2011-04" db="EMBL/GenBank/DDBJ databases">
        <authorList>
            <person name="Harkins D.M."/>
            <person name="Madupu R."/>
            <person name="Durkin A.S."/>
            <person name="Torralba M."/>
            <person name="Methe B."/>
            <person name="Sutton G.G."/>
            <person name="Nelson K.E."/>
        </authorList>
    </citation>
    <scope>NUCLEOTIDE SEQUENCE [LARGE SCALE GENOMIC DNA]</scope>
    <source>
        <strain evidence="9 10">UPII 199-6</strain>
    </source>
</reference>
<feature type="transmembrane region" description="Helical" evidence="8">
    <location>
        <begin position="459"/>
        <end position="481"/>
    </location>
</feature>
<comment type="subcellular location">
    <subcellularLocation>
        <location evidence="1">Membrane</location>
        <topology evidence="1">Multi-pass membrane protein</topology>
    </subcellularLocation>
</comment>
<dbReference type="EMBL" id="AFIJ01000004">
    <property type="protein sequence ID" value="EGL42334.1"/>
    <property type="molecule type" value="Genomic_DNA"/>
</dbReference>
<evidence type="ECO:0000256" key="3">
    <source>
        <dbReference type="ARBA" id="ARBA00020150"/>
    </source>
</evidence>
<feature type="transmembrane region" description="Helical" evidence="8">
    <location>
        <begin position="184"/>
        <end position="207"/>
    </location>
</feature>
<evidence type="ECO:0000256" key="6">
    <source>
        <dbReference type="ARBA" id="ARBA00023136"/>
    </source>
</evidence>
<keyword evidence="6 8" id="KW-0472">Membrane</keyword>
<keyword evidence="4 8" id="KW-0812">Transmembrane</keyword>
<comment type="caution">
    <text evidence="9">The sequence shown here is derived from an EMBL/GenBank/DDBJ whole genome shotgun (WGS) entry which is preliminary data.</text>
</comment>
<dbReference type="PANTHER" id="PTHR10283:SF82">
    <property type="entry name" value="SOLUTE CARRIER FAMILY 13 MEMBER 2"/>
    <property type="match status" value="1"/>
</dbReference>
<comment type="similarity">
    <text evidence="2">Belongs to the SLC13A/DASS transporter (TC 2.A.47) family. NADC subfamily.</text>
</comment>
<name>A0ABN0D417_9FIRM</name>
<evidence type="ECO:0000256" key="2">
    <source>
        <dbReference type="ARBA" id="ARBA00006772"/>
    </source>
</evidence>
<accession>A0ABN0D417</accession>
<dbReference type="Proteomes" id="UP000004018">
    <property type="component" value="Unassembled WGS sequence"/>
</dbReference>
<feature type="transmembrane region" description="Helical" evidence="8">
    <location>
        <begin position="137"/>
        <end position="155"/>
    </location>
</feature>
<dbReference type="PANTHER" id="PTHR10283">
    <property type="entry name" value="SOLUTE CARRIER FAMILY 13 MEMBER"/>
    <property type="match status" value="1"/>
</dbReference>
<feature type="transmembrane region" description="Helical" evidence="8">
    <location>
        <begin position="335"/>
        <end position="358"/>
    </location>
</feature>
<evidence type="ECO:0000256" key="8">
    <source>
        <dbReference type="SAM" id="Phobius"/>
    </source>
</evidence>
<evidence type="ECO:0000256" key="1">
    <source>
        <dbReference type="ARBA" id="ARBA00004141"/>
    </source>
</evidence>
<gene>
    <name evidence="9" type="ORF">HMPREF1039_0843</name>
</gene>
<feature type="transmembrane region" description="Helical" evidence="8">
    <location>
        <begin position="227"/>
        <end position="246"/>
    </location>
</feature>
<proteinExistence type="inferred from homology"/>